<comment type="caution">
    <text evidence="1">The sequence shown here is derived from an EMBL/GenBank/DDBJ whole genome shotgun (WGS) entry which is preliminary data.</text>
</comment>
<gene>
    <name evidence="1" type="ORF">E9934_06415</name>
</gene>
<dbReference type="Proteomes" id="UP000307087">
    <property type="component" value="Unassembled WGS sequence"/>
</dbReference>
<keyword evidence="1" id="KW-0067">ATP-binding</keyword>
<proteinExistence type="predicted"/>
<evidence type="ECO:0000313" key="2">
    <source>
        <dbReference type="Proteomes" id="UP000307087"/>
    </source>
</evidence>
<protein>
    <submittedName>
        <fullName evidence="1">ATP-binding protein</fullName>
    </submittedName>
</protein>
<evidence type="ECO:0000313" key="1">
    <source>
        <dbReference type="EMBL" id="THV15967.1"/>
    </source>
</evidence>
<keyword evidence="2" id="KW-1185">Reference proteome</keyword>
<sequence>MPGVDTAQVETSAQVAQEASPALVVLSGRPGTGKTTIAREVCRRLGACYLRVDAAETALARTGAAVGVGGYAVIHELAVSNLLLGNTVVVDAVNPVPEARMSWRDAARRAGVPLVNLETVLPDREEHRRRVERRVADIPGHEVPTWEVVQSGEWSAWDEGRDGPRVLVDATDTAAAVALVLDAVCRPNG</sequence>
<reference evidence="1 2" key="1">
    <citation type="journal article" date="2009" name="Int. J. Syst. Evol. Microbiol.">
        <title>Nocardioides caeni sp. nov., isolated from wastewater.</title>
        <authorList>
            <person name="Yoon J.H."/>
            <person name="Kang S.J."/>
            <person name="Park S."/>
            <person name="Kim W."/>
            <person name="Oh T.K."/>
        </authorList>
    </citation>
    <scope>NUCLEOTIDE SEQUENCE [LARGE SCALE GENOMIC DNA]</scope>
    <source>
        <strain evidence="1 2">DSM 23134</strain>
    </source>
</reference>
<organism evidence="1 2">
    <name type="scientific">Nocardioides caeni</name>
    <dbReference type="NCBI Taxonomy" id="574700"/>
    <lineage>
        <taxon>Bacteria</taxon>
        <taxon>Bacillati</taxon>
        <taxon>Actinomycetota</taxon>
        <taxon>Actinomycetes</taxon>
        <taxon>Propionibacteriales</taxon>
        <taxon>Nocardioidaceae</taxon>
        <taxon>Nocardioides</taxon>
    </lineage>
</organism>
<dbReference type="SUPFAM" id="SSF52540">
    <property type="entry name" value="P-loop containing nucleoside triphosphate hydrolases"/>
    <property type="match status" value="1"/>
</dbReference>
<dbReference type="PANTHER" id="PTHR37807:SF3">
    <property type="entry name" value="OS07G0160300 PROTEIN"/>
    <property type="match status" value="1"/>
</dbReference>
<dbReference type="AlphaFoldDB" id="A0A4S8NGR1"/>
<dbReference type="OrthoDB" id="2639622at2"/>
<dbReference type="EMBL" id="STGW01000003">
    <property type="protein sequence ID" value="THV15967.1"/>
    <property type="molecule type" value="Genomic_DNA"/>
</dbReference>
<dbReference type="InterPro" id="IPR027417">
    <property type="entry name" value="P-loop_NTPase"/>
</dbReference>
<accession>A0A4S8NGR1</accession>
<dbReference type="PANTHER" id="PTHR37807">
    <property type="entry name" value="OS07G0160300 PROTEIN"/>
    <property type="match status" value="1"/>
</dbReference>
<dbReference type="Pfam" id="PF13671">
    <property type="entry name" value="AAA_33"/>
    <property type="match status" value="1"/>
</dbReference>
<keyword evidence="1" id="KW-0547">Nucleotide-binding</keyword>
<name>A0A4S8NGR1_9ACTN</name>
<dbReference type="Gene3D" id="3.40.50.300">
    <property type="entry name" value="P-loop containing nucleotide triphosphate hydrolases"/>
    <property type="match status" value="1"/>
</dbReference>
<dbReference type="GO" id="GO:0005524">
    <property type="term" value="F:ATP binding"/>
    <property type="evidence" value="ECO:0007669"/>
    <property type="project" value="UniProtKB-KW"/>
</dbReference>